<evidence type="ECO:0000256" key="1">
    <source>
        <dbReference type="SAM" id="MobiDB-lite"/>
    </source>
</evidence>
<organism evidence="2 3">
    <name type="scientific">Macrostomum lignano</name>
    <dbReference type="NCBI Taxonomy" id="282301"/>
    <lineage>
        <taxon>Eukaryota</taxon>
        <taxon>Metazoa</taxon>
        <taxon>Spiralia</taxon>
        <taxon>Lophotrochozoa</taxon>
        <taxon>Platyhelminthes</taxon>
        <taxon>Rhabditophora</taxon>
        <taxon>Macrostomorpha</taxon>
        <taxon>Macrostomida</taxon>
        <taxon>Macrostomidae</taxon>
        <taxon>Macrostomum</taxon>
    </lineage>
</organism>
<sequence>RAESQRPSEAGPKRVGLLSWLVREELSCQIQLKAASQGRSRPRRPAVEDTERNFKRGDAANAGETAGGQSAGGEEVPGREATAGVPRTGLSQIRHSELELLRLRRCLDSARQEFAELPWRLPISQLPAQLPDRRLEQADRWIQYNSGKDETDPNGVGRGQRHSHPQLSEEARPEDGGTDGSETKIVSQKVPGKQESPRRPKMKTV</sequence>
<feature type="region of interest" description="Disordered" evidence="1">
    <location>
        <begin position="137"/>
        <end position="205"/>
    </location>
</feature>
<keyword evidence="2" id="KW-1185">Reference proteome</keyword>
<evidence type="ECO:0000313" key="2">
    <source>
        <dbReference type="Proteomes" id="UP000095280"/>
    </source>
</evidence>
<name>A0A1I8F200_9PLAT</name>
<accession>A0A1I8F200</accession>
<reference evidence="3" key="1">
    <citation type="submission" date="2016-11" db="UniProtKB">
        <authorList>
            <consortium name="WormBaseParasite"/>
        </authorList>
    </citation>
    <scope>IDENTIFICATION</scope>
</reference>
<dbReference type="Proteomes" id="UP000095280">
    <property type="component" value="Unplaced"/>
</dbReference>
<protein>
    <submittedName>
        <fullName evidence="3">Coiled-coil domain containing 117</fullName>
    </submittedName>
</protein>
<feature type="compositionally biased region" description="Basic and acidic residues" evidence="1">
    <location>
        <begin position="45"/>
        <end position="58"/>
    </location>
</feature>
<proteinExistence type="predicted"/>
<dbReference type="WBParaSite" id="maker-unitig_13655-snap-gene-0.2-mRNA-1">
    <property type="protein sequence ID" value="maker-unitig_13655-snap-gene-0.2-mRNA-1"/>
    <property type="gene ID" value="maker-unitig_13655-snap-gene-0.2"/>
</dbReference>
<dbReference type="AlphaFoldDB" id="A0A1I8F200"/>
<evidence type="ECO:0000313" key="3">
    <source>
        <dbReference type="WBParaSite" id="maker-unitig_13655-snap-gene-0.2-mRNA-1"/>
    </source>
</evidence>
<feature type="region of interest" description="Disordered" evidence="1">
    <location>
        <begin position="32"/>
        <end position="94"/>
    </location>
</feature>